<dbReference type="Gene3D" id="2.40.50.1020">
    <property type="entry name" value="LytTr DNA-binding domain"/>
    <property type="match status" value="1"/>
</dbReference>
<dbReference type="EMBL" id="BAPV01000004">
    <property type="protein sequence ID" value="GBQ84874.1"/>
    <property type="molecule type" value="Genomic_DNA"/>
</dbReference>
<name>A0ABQ0PYP4_9PROT</name>
<evidence type="ECO:0000313" key="3">
    <source>
        <dbReference type="EMBL" id="GBQ84874.1"/>
    </source>
</evidence>
<feature type="domain" description="HTH LytTR-type" evidence="2">
    <location>
        <begin position="155"/>
        <end position="242"/>
    </location>
</feature>
<accession>A0ABQ0PYP4</accession>
<gene>
    <name evidence="3" type="ORF">AA0535_0616</name>
</gene>
<dbReference type="SMART" id="SM00850">
    <property type="entry name" value="LytTR"/>
    <property type="match status" value="1"/>
</dbReference>
<dbReference type="RefSeq" id="WP_264814444.1">
    <property type="nucleotide sequence ID" value="NZ_BAPV01000004.1"/>
</dbReference>
<evidence type="ECO:0000313" key="4">
    <source>
        <dbReference type="Proteomes" id="UP001062776"/>
    </source>
</evidence>
<keyword evidence="1" id="KW-1133">Transmembrane helix</keyword>
<evidence type="ECO:0000256" key="1">
    <source>
        <dbReference type="SAM" id="Phobius"/>
    </source>
</evidence>
<keyword evidence="1" id="KW-0812">Transmembrane</keyword>
<dbReference type="Proteomes" id="UP001062776">
    <property type="component" value="Unassembled WGS sequence"/>
</dbReference>
<feature type="transmembrane region" description="Helical" evidence="1">
    <location>
        <begin position="6"/>
        <end position="25"/>
    </location>
</feature>
<reference evidence="3" key="1">
    <citation type="submission" date="2013-04" db="EMBL/GenBank/DDBJ databases">
        <title>The genome sequencing project of 58 acetic acid bacteria.</title>
        <authorList>
            <person name="Okamoto-Kainuma A."/>
            <person name="Ishikawa M."/>
            <person name="Umino S."/>
            <person name="Koizumi Y."/>
            <person name="Shiwa Y."/>
            <person name="Yoshikawa H."/>
            <person name="Matsutani M."/>
            <person name="Matsushita K."/>
        </authorList>
    </citation>
    <scope>NUCLEOTIDE SEQUENCE</scope>
    <source>
        <strain evidence="3">NRIC 0535</strain>
    </source>
</reference>
<evidence type="ECO:0000259" key="2">
    <source>
        <dbReference type="PROSITE" id="PS50930"/>
    </source>
</evidence>
<protein>
    <submittedName>
        <fullName evidence="3">LytR/AlgR family two component response regulator</fullName>
    </submittedName>
</protein>
<dbReference type="Pfam" id="PF04397">
    <property type="entry name" value="LytTR"/>
    <property type="match status" value="1"/>
</dbReference>
<organism evidence="3 4">
    <name type="scientific">Asaia krungthepensis NRIC 0535</name>
    <dbReference type="NCBI Taxonomy" id="1307925"/>
    <lineage>
        <taxon>Bacteria</taxon>
        <taxon>Pseudomonadati</taxon>
        <taxon>Pseudomonadota</taxon>
        <taxon>Alphaproteobacteria</taxon>
        <taxon>Acetobacterales</taxon>
        <taxon>Acetobacteraceae</taxon>
        <taxon>Asaia</taxon>
    </lineage>
</organism>
<dbReference type="PROSITE" id="PS50930">
    <property type="entry name" value="HTH_LYTTR"/>
    <property type="match status" value="1"/>
</dbReference>
<keyword evidence="4" id="KW-1185">Reference proteome</keyword>
<feature type="transmembrane region" description="Helical" evidence="1">
    <location>
        <begin position="37"/>
        <end position="56"/>
    </location>
</feature>
<comment type="caution">
    <text evidence="3">The sequence shown here is derived from an EMBL/GenBank/DDBJ whole genome shotgun (WGS) entry which is preliminary data.</text>
</comment>
<proteinExistence type="predicted"/>
<feature type="transmembrane region" description="Helical" evidence="1">
    <location>
        <begin position="76"/>
        <end position="96"/>
    </location>
</feature>
<sequence>MLERVAYWIASIMAGLGLYAGPMMLLRRLPIMRWGRLHWAGAAAGTVLLSLVQTLITRDLAFSIWPGIETRLPGWWVWYFQVLAIALPGVMSVMFWQQWRSKRVSPLRRQTAFKDTPSRGTPVPSGVSQIAASAGPVMLEEATRIGVSWPRPELIDALQMEDHYIRCHLTSGSRLVHGVLREAVARQSGHDGLQVHRSWWVARRAVQRWEGTPRSLRLHLRNGLVVPVARAQVAHLRQAGWLEESSAGKTSCGEFATGERR</sequence>
<keyword evidence="1" id="KW-0472">Membrane</keyword>
<dbReference type="InterPro" id="IPR007492">
    <property type="entry name" value="LytTR_DNA-bd_dom"/>
</dbReference>